<name>A0A1A9EY09_9GAMM</name>
<gene>
    <name evidence="1" type="ORF">A8C75_08590</name>
</gene>
<proteinExistence type="predicted"/>
<sequence>MPALNHRDHWVSLCQRESPYCFVETPESLVDFQTGFLQITQLNGTVRDGREAVKFSLGSRFSLKPAWALVKACNWRLDTLIEGLETLDFRSNVRDNSLLGVHTDLSVRRYFARERHISSPSRLGLLGPLQQTPNIWDGHNLSRLLANDQWQDLQPARHASAAASASAAPIDSKSLLLQLLDAPEHWLGLSRNGRLYLLHRRNAIASLVPDLQPPQPRLQRPPI</sequence>
<dbReference type="Proteomes" id="UP000078070">
    <property type="component" value="Chromosome"/>
</dbReference>
<dbReference type="AlphaFoldDB" id="A0A1A9EY09"/>
<reference evidence="2" key="1">
    <citation type="submission" date="2016-05" db="EMBL/GenBank/DDBJ databases">
        <authorList>
            <person name="Baek K."/>
            <person name="Yang S.-J."/>
        </authorList>
    </citation>
    <scope>NUCLEOTIDE SEQUENCE [LARGE SCALE GENOMIC DNA]</scope>
    <source>
        <strain evidence="2">ST58-10</strain>
    </source>
</reference>
<organism evidence="1 2">
    <name type="scientific">Marinobacterium aestuarii</name>
    <dbReference type="NCBI Taxonomy" id="1821621"/>
    <lineage>
        <taxon>Bacteria</taxon>
        <taxon>Pseudomonadati</taxon>
        <taxon>Pseudomonadota</taxon>
        <taxon>Gammaproteobacteria</taxon>
        <taxon>Oceanospirillales</taxon>
        <taxon>Oceanospirillaceae</taxon>
        <taxon>Marinobacterium</taxon>
    </lineage>
</organism>
<protein>
    <submittedName>
        <fullName evidence="1">Uncharacterized protein</fullName>
    </submittedName>
</protein>
<keyword evidence="2" id="KW-1185">Reference proteome</keyword>
<accession>A0A1A9EY09</accession>
<dbReference type="KEGG" id="mars:A8C75_08590"/>
<dbReference type="EMBL" id="CP015839">
    <property type="protein sequence ID" value="ANG62538.1"/>
    <property type="molecule type" value="Genomic_DNA"/>
</dbReference>
<evidence type="ECO:0000313" key="2">
    <source>
        <dbReference type="Proteomes" id="UP000078070"/>
    </source>
</evidence>
<reference evidence="1 2" key="2">
    <citation type="journal article" date="2018" name="Int. J. Syst. Evol. Microbiol.">
        <title>Marinobacterium aestuarii sp. nov., a benzene-degrading marine bacterium isolated from estuary sediment.</title>
        <authorList>
            <person name="Bae S.S."/>
            <person name="Jung J."/>
            <person name="Chung D."/>
            <person name="Baek K."/>
        </authorList>
    </citation>
    <scope>NUCLEOTIDE SEQUENCE [LARGE SCALE GENOMIC DNA]</scope>
    <source>
        <strain evidence="1 2">ST58-10</strain>
    </source>
</reference>
<evidence type="ECO:0000313" key="1">
    <source>
        <dbReference type="EMBL" id="ANG62538.1"/>
    </source>
</evidence>